<dbReference type="EMBL" id="CP055898">
    <property type="protein sequence ID" value="QKX54161.1"/>
    <property type="molecule type" value="Genomic_DNA"/>
</dbReference>
<evidence type="ECO:0000313" key="5">
    <source>
        <dbReference type="Proteomes" id="UP000509510"/>
    </source>
</evidence>
<keyword evidence="1" id="KW-1133">Transmembrane helix</keyword>
<evidence type="ECO:0000256" key="1">
    <source>
        <dbReference type="SAM" id="Phobius"/>
    </source>
</evidence>
<evidence type="ECO:0000256" key="2">
    <source>
        <dbReference type="SAM" id="SignalP"/>
    </source>
</evidence>
<keyword evidence="2" id="KW-0732">Signal</keyword>
<dbReference type="Pfam" id="PF24808">
    <property type="entry name" value="DUF7707"/>
    <property type="match status" value="1"/>
</dbReference>
<accession>A0A7H8QKZ9</accession>
<feature type="signal peptide" evidence="2">
    <location>
        <begin position="1"/>
        <end position="18"/>
    </location>
</feature>
<proteinExistence type="predicted"/>
<dbReference type="InterPro" id="IPR056124">
    <property type="entry name" value="DUF7707"/>
</dbReference>
<evidence type="ECO:0000313" key="4">
    <source>
        <dbReference type="EMBL" id="QKX54161.1"/>
    </source>
</evidence>
<keyword evidence="1" id="KW-0472">Membrane</keyword>
<name>A0A7H8QKZ9_TALRU</name>
<organism evidence="4 5">
    <name type="scientific">Talaromyces rugulosus</name>
    <name type="common">Penicillium rugulosum</name>
    <dbReference type="NCBI Taxonomy" id="121627"/>
    <lineage>
        <taxon>Eukaryota</taxon>
        <taxon>Fungi</taxon>
        <taxon>Dikarya</taxon>
        <taxon>Ascomycota</taxon>
        <taxon>Pezizomycotina</taxon>
        <taxon>Eurotiomycetes</taxon>
        <taxon>Eurotiomycetidae</taxon>
        <taxon>Eurotiales</taxon>
        <taxon>Trichocomaceae</taxon>
        <taxon>Talaromyces</taxon>
        <taxon>Talaromyces sect. Islandici</taxon>
    </lineage>
</organism>
<feature type="chain" id="PRO_5028831844" description="DUF7707 domain-containing protein" evidence="2">
    <location>
        <begin position="19"/>
        <end position="200"/>
    </location>
</feature>
<dbReference type="PANTHER" id="PTHR38118">
    <property type="entry name" value="ANCHORED CELL WALL PROTEIN 11-RELATED"/>
    <property type="match status" value="1"/>
</dbReference>
<reference evidence="5" key="1">
    <citation type="submission" date="2020-06" db="EMBL/GenBank/DDBJ databases">
        <title>A chromosome-scale genome assembly of Talaromyces rugulosus W13939.</title>
        <authorList>
            <person name="Wang B."/>
            <person name="Guo L."/>
            <person name="Ye K."/>
            <person name="Wang L."/>
        </authorList>
    </citation>
    <scope>NUCLEOTIDE SEQUENCE [LARGE SCALE GENOMIC DNA]</scope>
    <source>
        <strain evidence="5">W13939</strain>
    </source>
</reference>
<dbReference type="Proteomes" id="UP000509510">
    <property type="component" value="Chromosome I"/>
</dbReference>
<dbReference type="PANTHER" id="PTHR38118:SF2">
    <property type="entry name" value="CDP-ALCOHOL PHOSPHATIDYLTRANSFERASE PROTEIN"/>
    <property type="match status" value="1"/>
</dbReference>
<protein>
    <recommendedName>
        <fullName evidence="3">DUF7707 domain-containing protein</fullName>
    </recommendedName>
</protein>
<evidence type="ECO:0000259" key="3">
    <source>
        <dbReference type="Pfam" id="PF24808"/>
    </source>
</evidence>
<gene>
    <name evidence="4" type="ORF">TRUGW13939_01245</name>
</gene>
<dbReference type="GeneID" id="55988758"/>
<feature type="domain" description="DUF7707" evidence="3">
    <location>
        <begin position="20"/>
        <end position="123"/>
    </location>
</feature>
<feature type="transmembrane region" description="Helical" evidence="1">
    <location>
        <begin position="182"/>
        <end position="199"/>
    </location>
</feature>
<keyword evidence="5" id="KW-1185">Reference proteome</keyword>
<sequence length="200" mass="20660">MLSHILFVLVAITSLATTQTIDPSSIPQATRDQWCQQQQTSCPLICMQLPKSDSTEQNKCDSSTLDFSCVCGNGQSPNSSEYSQTIPYFICTAYNSQCQTNCNGNSTCQAACVQDHPCGAQDPTRYNTTSTAAATATASSTGNAGNVVYTGWGTAAGAAATGSSDGNTGGASRPLFVEIGQFYGLLVVVAGLIGGIAVVL</sequence>
<dbReference type="AlphaFoldDB" id="A0A7H8QKZ9"/>
<dbReference type="RefSeq" id="XP_035340340.1">
    <property type="nucleotide sequence ID" value="XM_035484447.1"/>
</dbReference>
<dbReference type="KEGG" id="trg:TRUGW13939_01245"/>
<keyword evidence="1" id="KW-0812">Transmembrane</keyword>
<dbReference type="OrthoDB" id="2439692at2759"/>